<dbReference type="RefSeq" id="WP_283078110.1">
    <property type="nucleotide sequence ID" value="NZ_CP121671.1"/>
</dbReference>
<evidence type="ECO:0000313" key="3">
    <source>
        <dbReference type="Proteomes" id="UP001221597"/>
    </source>
</evidence>
<evidence type="ECO:0000313" key="2">
    <source>
        <dbReference type="EMBL" id="WFT76154.1"/>
    </source>
</evidence>
<keyword evidence="3" id="KW-1185">Reference proteome</keyword>
<keyword evidence="1" id="KW-1133">Transmembrane helix</keyword>
<dbReference type="InterPro" id="IPR021324">
    <property type="entry name" value="DUF2929"/>
</dbReference>
<feature type="transmembrane region" description="Helical" evidence="1">
    <location>
        <begin position="32"/>
        <end position="53"/>
    </location>
</feature>
<gene>
    <name evidence="2" type="ORF">P9989_07265</name>
</gene>
<name>A0ABY8J0X7_9BACI</name>
<keyword evidence="1" id="KW-0812">Transmembrane</keyword>
<evidence type="ECO:0000256" key="1">
    <source>
        <dbReference type="SAM" id="Phobius"/>
    </source>
</evidence>
<reference evidence="2 3" key="1">
    <citation type="submission" date="2023-04" db="EMBL/GenBank/DDBJ databases">
        <title>Genome sequence of Halobacillus naozhouensis KACC 21980.</title>
        <authorList>
            <person name="Kim S."/>
            <person name="Heo J."/>
            <person name="Kwon S.-W."/>
        </authorList>
    </citation>
    <scope>NUCLEOTIDE SEQUENCE [LARGE SCALE GENOMIC DNA]</scope>
    <source>
        <strain evidence="2 3">KCTC 13234</strain>
    </source>
</reference>
<dbReference type="Pfam" id="PF11151">
    <property type="entry name" value="DUF2929"/>
    <property type="match status" value="1"/>
</dbReference>
<protein>
    <submittedName>
        <fullName evidence="2">YjzD family protein</fullName>
    </submittedName>
</protein>
<accession>A0ABY8J0X7</accession>
<organism evidence="2 3">
    <name type="scientific">Halobacillus naozhouensis</name>
    <dbReference type="NCBI Taxonomy" id="554880"/>
    <lineage>
        <taxon>Bacteria</taxon>
        <taxon>Bacillati</taxon>
        <taxon>Bacillota</taxon>
        <taxon>Bacilli</taxon>
        <taxon>Bacillales</taxon>
        <taxon>Bacillaceae</taxon>
        <taxon>Halobacillus</taxon>
    </lineage>
</organism>
<keyword evidence="1" id="KW-0472">Membrane</keyword>
<sequence>MRFVWTVVWAFLLSLMAAYVISNMTQSDFSFLQTVVMTIVFSGTAFALGEGLIKEEA</sequence>
<dbReference type="EMBL" id="CP121671">
    <property type="protein sequence ID" value="WFT76154.1"/>
    <property type="molecule type" value="Genomic_DNA"/>
</dbReference>
<dbReference type="Proteomes" id="UP001221597">
    <property type="component" value="Chromosome"/>
</dbReference>
<proteinExistence type="predicted"/>